<keyword evidence="3" id="KW-1185">Reference proteome</keyword>
<dbReference type="EMBL" id="CP019640">
    <property type="protein sequence ID" value="AQQ53467.1"/>
    <property type="molecule type" value="Genomic_DNA"/>
</dbReference>
<dbReference type="KEGG" id="pmar:B0X71_10535"/>
<keyword evidence="1" id="KW-0472">Membrane</keyword>
<accession>A0A1Q2L080</accession>
<organism evidence="2 3">
    <name type="scientific">Planococcus lenghuensis</name>
    <dbReference type="NCBI Taxonomy" id="2213202"/>
    <lineage>
        <taxon>Bacteria</taxon>
        <taxon>Bacillati</taxon>
        <taxon>Bacillota</taxon>
        <taxon>Bacilli</taxon>
        <taxon>Bacillales</taxon>
        <taxon>Caryophanaceae</taxon>
        <taxon>Planococcus</taxon>
    </lineage>
</organism>
<sequence length="109" mass="12399">MIGHTGMVPSKKEEMTLKKVMNGYGICAFLGLILSSLNHPVTGIENMQIIHSRELRMHQNEMKGFFLFILATAVLYFSLINGYFVQKVRRAAKAATQQAVKLREKKEQK</sequence>
<name>A0A1Q2L080_9BACL</name>
<protein>
    <submittedName>
        <fullName evidence="2">Uncharacterized protein</fullName>
    </submittedName>
</protein>
<feature type="transmembrane region" description="Helical" evidence="1">
    <location>
        <begin position="20"/>
        <end position="37"/>
    </location>
</feature>
<proteinExistence type="predicted"/>
<dbReference type="OrthoDB" id="2427862at2"/>
<dbReference type="Proteomes" id="UP000188184">
    <property type="component" value="Chromosome"/>
</dbReference>
<evidence type="ECO:0000256" key="1">
    <source>
        <dbReference type="SAM" id="Phobius"/>
    </source>
</evidence>
<reference evidence="2 3" key="1">
    <citation type="submission" date="2017-02" db="EMBL/GenBank/DDBJ databases">
        <title>The complete genomic sequence of a novel cold adapted crude oil-degrading bacterium Planococcus qaidamina Y42.</title>
        <authorList>
            <person name="Yang R."/>
        </authorList>
    </citation>
    <scope>NUCLEOTIDE SEQUENCE [LARGE SCALE GENOMIC DNA]</scope>
    <source>
        <strain evidence="2 3">Y42</strain>
    </source>
</reference>
<evidence type="ECO:0000313" key="3">
    <source>
        <dbReference type="Proteomes" id="UP000188184"/>
    </source>
</evidence>
<gene>
    <name evidence="2" type="ORF">B0X71_10535</name>
</gene>
<dbReference type="RefSeq" id="WP_077589364.1">
    <property type="nucleotide sequence ID" value="NZ_CP019640.1"/>
</dbReference>
<evidence type="ECO:0000313" key="2">
    <source>
        <dbReference type="EMBL" id="AQQ53467.1"/>
    </source>
</evidence>
<feature type="transmembrane region" description="Helical" evidence="1">
    <location>
        <begin position="65"/>
        <end position="85"/>
    </location>
</feature>
<keyword evidence="1" id="KW-0812">Transmembrane</keyword>
<dbReference type="AlphaFoldDB" id="A0A1Q2L080"/>
<keyword evidence="1" id="KW-1133">Transmembrane helix</keyword>